<feature type="compositionally biased region" description="Acidic residues" evidence="1">
    <location>
        <begin position="234"/>
        <end position="250"/>
    </location>
</feature>
<comment type="caution">
    <text evidence="2">The sequence shown here is derived from an EMBL/GenBank/DDBJ whole genome shotgun (WGS) entry which is preliminary data.</text>
</comment>
<organism evidence="2 3">
    <name type="scientific">Penicillium flavigenum</name>
    <dbReference type="NCBI Taxonomy" id="254877"/>
    <lineage>
        <taxon>Eukaryota</taxon>
        <taxon>Fungi</taxon>
        <taxon>Dikarya</taxon>
        <taxon>Ascomycota</taxon>
        <taxon>Pezizomycotina</taxon>
        <taxon>Eurotiomycetes</taxon>
        <taxon>Eurotiomycetidae</taxon>
        <taxon>Eurotiales</taxon>
        <taxon>Aspergillaceae</taxon>
        <taxon>Penicillium</taxon>
    </lineage>
</organism>
<feature type="compositionally biased region" description="Basic and acidic residues" evidence="1">
    <location>
        <begin position="218"/>
        <end position="233"/>
    </location>
</feature>
<reference evidence="3" key="1">
    <citation type="journal article" date="2017" name="Nat. Microbiol.">
        <title>Global analysis of biosynthetic gene clusters reveals vast potential of secondary metabolite production in Penicillium species.</title>
        <authorList>
            <person name="Nielsen J.C."/>
            <person name="Grijseels S."/>
            <person name="Prigent S."/>
            <person name="Ji B."/>
            <person name="Dainat J."/>
            <person name="Nielsen K.F."/>
            <person name="Frisvad J.C."/>
            <person name="Workman M."/>
            <person name="Nielsen J."/>
        </authorList>
    </citation>
    <scope>NUCLEOTIDE SEQUENCE [LARGE SCALE GENOMIC DNA]</scope>
    <source>
        <strain evidence="3">IBT 14082</strain>
    </source>
</reference>
<sequence length="541" mass="59019">MAPLLAPYHSGMRLGSGFNTYTQQMCVDNAVTKVATGMTGDKDPPEAHSQSVVFKTSMIDKMSDITDTLNISGALTIKYSDLIDGTGKGTFISSNKIKDADINFLLSVKVINETIVDQGLTEFTPIENLGNSLDFTEIYGDSFISGFQEGGEFVAVISIKVKDKNQKESIAANAAVALTTPKFGSEPGKPKTDSKAKPAAKPKAKSKSKQPSKPKSSIKSERAGSKTQAKEEVENGGEVDENGDGAEEDGGATAEKPEESDPSTPEEPEEKEPDEVEKTADGKEGKGLEARGNARVKKQRIDIFQENEVTVSVTYSGGGQGLKQPDEDWNLENMRKAALRFPSLVAKNPVRTHAVLTKYTSLKSYYAKVKAEKKSDGTSAKHLPLSYDNAGIYTSLLQDAFLDFKNIYKNIRLVEVDVVNANKEGFIVPHGSNYVGNQNQQNWSNLSDQTPSEFYKPIKATLGSLERARHYVRRQMNLIVQEVDLITKEPLRASEDRQIPCQCPLIFQLYLPRAVSIDEPDDEPDIDLAVDNSGETSTSGA</sequence>
<dbReference type="STRING" id="254877.A0A1V6SI99"/>
<keyword evidence="3" id="KW-1185">Reference proteome</keyword>
<dbReference type="AlphaFoldDB" id="A0A1V6SI99"/>
<feature type="compositionally biased region" description="Acidic residues" evidence="1">
    <location>
        <begin position="258"/>
        <end position="275"/>
    </location>
</feature>
<dbReference type="EMBL" id="MLQL01000044">
    <property type="protein sequence ID" value="OQE13676.1"/>
    <property type="molecule type" value="Genomic_DNA"/>
</dbReference>
<accession>A0A1V6SI99</accession>
<name>A0A1V6SI99_9EURO</name>
<gene>
    <name evidence="2" type="ORF">PENFLA_c044G04851</name>
</gene>
<feature type="region of interest" description="Disordered" evidence="1">
    <location>
        <begin position="520"/>
        <end position="541"/>
    </location>
</feature>
<protein>
    <submittedName>
        <fullName evidence="2">Uncharacterized protein</fullName>
    </submittedName>
</protein>
<feature type="compositionally biased region" description="Basic and acidic residues" evidence="1">
    <location>
        <begin position="276"/>
        <end position="289"/>
    </location>
</feature>
<dbReference type="OrthoDB" id="3231004at2759"/>
<proteinExistence type="predicted"/>
<evidence type="ECO:0000256" key="1">
    <source>
        <dbReference type="SAM" id="MobiDB-lite"/>
    </source>
</evidence>
<evidence type="ECO:0000313" key="2">
    <source>
        <dbReference type="EMBL" id="OQE13676.1"/>
    </source>
</evidence>
<evidence type="ECO:0000313" key="3">
    <source>
        <dbReference type="Proteomes" id="UP000191342"/>
    </source>
</evidence>
<feature type="compositionally biased region" description="Basic residues" evidence="1">
    <location>
        <begin position="198"/>
        <end position="212"/>
    </location>
</feature>
<feature type="region of interest" description="Disordered" evidence="1">
    <location>
        <begin position="181"/>
        <end position="293"/>
    </location>
</feature>
<dbReference type="Proteomes" id="UP000191342">
    <property type="component" value="Unassembled WGS sequence"/>
</dbReference>